<dbReference type="Pfam" id="PF00092">
    <property type="entry name" value="VWA"/>
    <property type="match status" value="1"/>
</dbReference>
<sequence length="695" mass="81380">MNKEVQISVQSLGRKQLRLTPQLTRTCYFYKIGNHQTRNNLLHTVLLIDGSASMLPYLEDLKQIVHETIHQLNVSHKLSILLFGNEFEDDWLVNQEFIIDKDLLTEELHKRLEERCGDEWTVLSSALETTFAMLTKQKDKEEIQLIVVTDGHLYPSSHSIVVEQSRCYGWMLDLAKQHVMTHIVGIGTYNLNFLTRLATTSRTGDFYPYQNLKTYRTHFKQWKSSLKKGAHQEICLFNKDYFLMAQTLHLHQPKQLLTLPQLVVTFDETLKLEQQEVPASADEVSKEIEQHFKLAYGYYLIKQRQIDDASFLLQETELFPIIHQGYSINEISRSLASINQARYTPQALRVQSFIPLSVFELIQMILDDSFSQLYYKNEARFPIKQDDGRVTFTAHDKLYFPIIQVRASTTKQNVTFTVKVEGVAKQNQTDLKLDCYIFREYFLIEGGNLKLQTLACRLSPTLRKRFVALKLISGQLNHESEIDLIDLSRLKLTHFQCFSSDISQMMAQQLYELEQLTLRQQVLKTLISTNQSTFRLDKHQIDESINRIRSQYHVSPSGLFIPRVKSNALAKRDAYDESFTKWSIENFPKQSEWQRLYENIQQQVLMSQENPLQLLYTRLNETKKQRLILQNKIYLLRIQSQLCGQPIFYWDEVYEKEVKKQGQHTHLTTGKMLTSKQKIGEIVVCENKYYIHSTT</sequence>
<dbReference type="EMBL" id="CP071250">
    <property type="protein sequence ID" value="UUF08031.1"/>
    <property type="molecule type" value="Genomic_DNA"/>
</dbReference>
<dbReference type="SUPFAM" id="SSF53300">
    <property type="entry name" value="vWA-like"/>
    <property type="match status" value="1"/>
</dbReference>
<dbReference type="Proteomes" id="UP001058072">
    <property type="component" value="Chromosome"/>
</dbReference>
<protein>
    <submittedName>
        <fullName evidence="2">VWA domain-containing protein</fullName>
    </submittedName>
</protein>
<feature type="domain" description="VWFA" evidence="1">
    <location>
        <begin position="43"/>
        <end position="234"/>
    </location>
</feature>
<accession>A0A9Q9CME8</accession>
<organism evidence="2 3">
    <name type="scientific">Turicibacter bilis</name>
    <dbReference type="NCBI Taxonomy" id="2735723"/>
    <lineage>
        <taxon>Bacteria</taxon>
        <taxon>Bacillati</taxon>
        <taxon>Bacillota</taxon>
        <taxon>Erysipelotrichia</taxon>
        <taxon>Erysipelotrichales</taxon>
        <taxon>Turicibacteraceae</taxon>
        <taxon>Turicibacter</taxon>
    </lineage>
</organism>
<dbReference type="InterPro" id="IPR036465">
    <property type="entry name" value="vWFA_dom_sf"/>
</dbReference>
<gene>
    <name evidence="2" type="ORF">J0J70_10470</name>
</gene>
<dbReference type="CDD" id="cd00198">
    <property type="entry name" value="vWFA"/>
    <property type="match status" value="1"/>
</dbReference>
<dbReference type="InterPro" id="IPR002035">
    <property type="entry name" value="VWF_A"/>
</dbReference>
<dbReference type="PROSITE" id="PS50234">
    <property type="entry name" value="VWFA"/>
    <property type="match status" value="1"/>
</dbReference>
<evidence type="ECO:0000313" key="2">
    <source>
        <dbReference type="EMBL" id="UUF08031.1"/>
    </source>
</evidence>
<dbReference type="RefSeq" id="WP_212724586.1">
    <property type="nucleotide sequence ID" value="NZ_CP071250.1"/>
</dbReference>
<proteinExistence type="predicted"/>
<dbReference type="Gene3D" id="3.40.50.410">
    <property type="entry name" value="von Willebrand factor, type A domain"/>
    <property type="match status" value="1"/>
</dbReference>
<evidence type="ECO:0000259" key="1">
    <source>
        <dbReference type="PROSITE" id="PS50234"/>
    </source>
</evidence>
<name>A0A9Q9CME8_9FIRM</name>
<evidence type="ECO:0000313" key="3">
    <source>
        <dbReference type="Proteomes" id="UP001058072"/>
    </source>
</evidence>
<reference evidence="2" key="1">
    <citation type="submission" date="2021-03" db="EMBL/GenBank/DDBJ databases">
        <title>Comparative Genomics and Metabolomics in the genus Turicibacter.</title>
        <authorList>
            <person name="Maki J."/>
            <person name="Looft T."/>
        </authorList>
    </citation>
    <scope>NUCLEOTIDE SEQUENCE</scope>
    <source>
        <strain evidence="2">ISU324</strain>
    </source>
</reference>
<dbReference type="AlphaFoldDB" id="A0A9Q9CME8"/>